<dbReference type="InterPro" id="IPR008942">
    <property type="entry name" value="ENTH_VHS"/>
</dbReference>
<dbReference type="GO" id="GO:0000993">
    <property type="term" value="F:RNA polymerase II complex binding"/>
    <property type="evidence" value="ECO:0007669"/>
    <property type="project" value="InterPro"/>
</dbReference>
<feature type="non-terminal residue" evidence="3">
    <location>
        <position position="129"/>
    </location>
</feature>
<protein>
    <recommendedName>
        <fullName evidence="2">CID domain-containing protein</fullName>
    </recommendedName>
</protein>
<dbReference type="InterPro" id="IPR045154">
    <property type="entry name" value="PCF11-like"/>
</dbReference>
<dbReference type="OMA" id="ICSHIME"/>
<evidence type="ECO:0000259" key="2">
    <source>
        <dbReference type="PROSITE" id="PS51391"/>
    </source>
</evidence>
<proteinExistence type="predicted"/>
<organism evidence="3 4">
    <name type="scientific">Armillaria gallica</name>
    <name type="common">Bulbous honey fungus</name>
    <name type="synonym">Armillaria bulbosa</name>
    <dbReference type="NCBI Taxonomy" id="47427"/>
    <lineage>
        <taxon>Eukaryota</taxon>
        <taxon>Fungi</taxon>
        <taxon>Dikarya</taxon>
        <taxon>Basidiomycota</taxon>
        <taxon>Agaricomycotina</taxon>
        <taxon>Agaricomycetes</taxon>
        <taxon>Agaricomycetidae</taxon>
        <taxon>Agaricales</taxon>
        <taxon>Marasmiineae</taxon>
        <taxon>Physalacriaceae</taxon>
        <taxon>Armillaria</taxon>
    </lineage>
</organism>
<dbReference type="GO" id="GO:0005849">
    <property type="term" value="C:mRNA cleavage factor complex"/>
    <property type="evidence" value="ECO:0007669"/>
    <property type="project" value="TreeGrafter"/>
</dbReference>
<dbReference type="Proteomes" id="UP000217790">
    <property type="component" value="Unassembled WGS sequence"/>
</dbReference>
<dbReference type="Gene3D" id="1.25.40.90">
    <property type="match status" value="1"/>
</dbReference>
<evidence type="ECO:0000313" key="4">
    <source>
        <dbReference type="Proteomes" id="UP000217790"/>
    </source>
</evidence>
<dbReference type="GO" id="GO:0003729">
    <property type="term" value="F:mRNA binding"/>
    <property type="evidence" value="ECO:0007669"/>
    <property type="project" value="InterPro"/>
</dbReference>
<name>A0A2H3CZX1_ARMGA</name>
<dbReference type="SUPFAM" id="SSF48464">
    <property type="entry name" value="ENTH/VHS domain"/>
    <property type="match status" value="1"/>
</dbReference>
<dbReference type="SMART" id="SM00582">
    <property type="entry name" value="RPR"/>
    <property type="match status" value="1"/>
</dbReference>
<accession>A0A2H3CZX1</accession>
<dbReference type="InParanoid" id="A0A2H3CZX1"/>
<dbReference type="EMBL" id="KZ293679">
    <property type="protein sequence ID" value="PBK87370.1"/>
    <property type="molecule type" value="Genomic_DNA"/>
</dbReference>
<dbReference type="GO" id="GO:0031124">
    <property type="term" value="P:mRNA 3'-end processing"/>
    <property type="evidence" value="ECO:0007669"/>
    <property type="project" value="InterPro"/>
</dbReference>
<reference evidence="4" key="1">
    <citation type="journal article" date="2017" name="Nat. Ecol. Evol.">
        <title>Genome expansion and lineage-specific genetic innovations in the forest pathogenic fungi Armillaria.</title>
        <authorList>
            <person name="Sipos G."/>
            <person name="Prasanna A.N."/>
            <person name="Walter M.C."/>
            <person name="O'Connor E."/>
            <person name="Balint B."/>
            <person name="Krizsan K."/>
            <person name="Kiss B."/>
            <person name="Hess J."/>
            <person name="Varga T."/>
            <person name="Slot J."/>
            <person name="Riley R."/>
            <person name="Boka B."/>
            <person name="Rigling D."/>
            <person name="Barry K."/>
            <person name="Lee J."/>
            <person name="Mihaltcheva S."/>
            <person name="LaButti K."/>
            <person name="Lipzen A."/>
            <person name="Waldron R."/>
            <person name="Moloney N.M."/>
            <person name="Sperisen C."/>
            <person name="Kredics L."/>
            <person name="Vagvoelgyi C."/>
            <person name="Patrignani A."/>
            <person name="Fitzpatrick D."/>
            <person name="Nagy I."/>
            <person name="Doyle S."/>
            <person name="Anderson J.B."/>
            <person name="Grigoriev I.V."/>
            <person name="Gueldener U."/>
            <person name="Muensterkoetter M."/>
            <person name="Nagy L.G."/>
        </authorList>
    </citation>
    <scope>NUCLEOTIDE SEQUENCE [LARGE SCALE GENOMIC DNA]</scope>
    <source>
        <strain evidence="4">Ar21-2</strain>
    </source>
</reference>
<dbReference type="PANTHER" id="PTHR15921">
    <property type="entry name" value="PRE-MRNA CLEAVAGE COMPLEX II"/>
    <property type="match status" value="1"/>
</dbReference>
<keyword evidence="4" id="KW-1185">Reference proteome</keyword>
<feature type="non-terminal residue" evidence="3">
    <location>
        <position position="1"/>
    </location>
</feature>
<dbReference type="OrthoDB" id="2129491at2759"/>
<evidence type="ECO:0000313" key="3">
    <source>
        <dbReference type="EMBL" id="PBK87370.1"/>
    </source>
</evidence>
<evidence type="ECO:0000256" key="1">
    <source>
        <dbReference type="SAM" id="MobiDB-lite"/>
    </source>
</evidence>
<dbReference type="GO" id="GO:0006369">
    <property type="term" value="P:termination of RNA polymerase II transcription"/>
    <property type="evidence" value="ECO:0007669"/>
    <property type="project" value="InterPro"/>
</dbReference>
<dbReference type="GO" id="GO:0005737">
    <property type="term" value="C:cytoplasm"/>
    <property type="evidence" value="ECO:0007669"/>
    <property type="project" value="TreeGrafter"/>
</dbReference>
<sequence length="129" mass="14317">KFTNRLAELSVTSRPIIQGLSILAHGYTHFPDIVAQCLENHIRRVRTIASVTSTTTTTTTSGLDMISKNIYDPYARHFAAFVVPLFLETYAEVDPPTRSKMEELVFTSRTGSPSSKELLGVSSQVSIQR</sequence>
<feature type="domain" description="CID" evidence="2">
    <location>
        <begin position="1"/>
        <end position="129"/>
    </location>
</feature>
<dbReference type="InterPro" id="IPR006569">
    <property type="entry name" value="CID_dom"/>
</dbReference>
<dbReference type="PANTHER" id="PTHR15921:SF3">
    <property type="entry name" value="PRE-MRNA CLEAVAGE COMPLEX 2 PROTEIN PCF11"/>
    <property type="match status" value="1"/>
</dbReference>
<dbReference type="CDD" id="cd16982">
    <property type="entry name" value="CID_Pcf11"/>
    <property type="match status" value="1"/>
</dbReference>
<dbReference type="AlphaFoldDB" id="A0A2H3CZX1"/>
<gene>
    <name evidence="3" type="ORF">ARMGADRAFT_904133</name>
</gene>
<feature type="region of interest" description="Disordered" evidence="1">
    <location>
        <begin position="108"/>
        <end position="129"/>
    </location>
</feature>
<dbReference type="PROSITE" id="PS51391">
    <property type="entry name" value="CID"/>
    <property type="match status" value="1"/>
</dbReference>
<dbReference type="InterPro" id="IPR047415">
    <property type="entry name" value="Pcf11_CID"/>
</dbReference>
<dbReference type="STRING" id="47427.A0A2H3CZX1"/>